<dbReference type="InterPro" id="IPR031148">
    <property type="entry name" value="Plexin"/>
</dbReference>
<dbReference type="SMART" id="SM00429">
    <property type="entry name" value="IPT"/>
    <property type="match status" value="9"/>
</dbReference>
<dbReference type="EMBL" id="CP025704">
    <property type="protein sequence ID" value="AUN98452.1"/>
    <property type="molecule type" value="Genomic_DNA"/>
</dbReference>
<dbReference type="PROSITE" id="PS50012">
    <property type="entry name" value="RCC1_3"/>
    <property type="match status" value="5"/>
</dbReference>
<dbReference type="InterPro" id="IPR013783">
    <property type="entry name" value="Ig-like_fold"/>
</dbReference>
<dbReference type="SUPFAM" id="SSF51161">
    <property type="entry name" value="Trimeric LpxA-like enzymes"/>
    <property type="match status" value="1"/>
</dbReference>
<dbReference type="CDD" id="cd00603">
    <property type="entry name" value="IPT_PCSR"/>
    <property type="match status" value="5"/>
</dbReference>
<dbReference type="PANTHER" id="PTHR22625:SF70">
    <property type="entry name" value="PLEXIN A, ISOFORM A"/>
    <property type="match status" value="1"/>
</dbReference>
<dbReference type="InterPro" id="IPR014756">
    <property type="entry name" value="Ig_E-set"/>
</dbReference>
<dbReference type="Pfam" id="PF25390">
    <property type="entry name" value="WD40_RLD"/>
    <property type="match status" value="1"/>
</dbReference>
<dbReference type="CDD" id="cd00102">
    <property type="entry name" value="IPT"/>
    <property type="match status" value="3"/>
</dbReference>
<name>A0A2K9NSI2_BACTC</name>
<dbReference type="InterPro" id="IPR058923">
    <property type="entry name" value="RCC1-like_dom"/>
</dbReference>
<dbReference type="InterPro" id="IPR009091">
    <property type="entry name" value="RCC1/BLIP-II"/>
</dbReference>
<dbReference type="PANTHER" id="PTHR22625">
    <property type="entry name" value="PLEXIN"/>
    <property type="match status" value="1"/>
</dbReference>
<dbReference type="PRINTS" id="PR00633">
    <property type="entry name" value="RCCNDNSATION"/>
</dbReference>
<dbReference type="InterPro" id="IPR000408">
    <property type="entry name" value="Reg_chr_condens"/>
</dbReference>
<dbReference type="Gene3D" id="2.60.40.10">
    <property type="entry name" value="Immunoglobulins"/>
    <property type="match status" value="9"/>
</dbReference>
<dbReference type="SUPFAM" id="SSF50985">
    <property type="entry name" value="RCC1/BLIP-II"/>
    <property type="match status" value="1"/>
</dbReference>
<protein>
    <submittedName>
        <fullName evidence="2">Uncharacterized protein</fullName>
    </submittedName>
</protein>
<dbReference type="SUPFAM" id="SSF81296">
    <property type="entry name" value="E set domains"/>
    <property type="match status" value="9"/>
</dbReference>
<dbReference type="Proteomes" id="UP000235584">
    <property type="component" value="Chromosome"/>
</dbReference>
<gene>
    <name evidence="2" type="ORF">C0V70_10115</name>
</gene>
<sequence length="1371" mass="139186">MKYFFFFFSFLFFVNANALDRFCNGAPTTIQANGGGRVALTAIVEATVFVGPEAAVCEYAMVFGMAQVRDNSRVYGKAQVGDGTIVSGDAEVFGNAMLASNSPSSITKILDNSKIYGNASVIDGSTIKGSARVFENARISLNATIEGFAQVYGSATITDTALVKGSSRIHGNAFIGLNTVVSGDSNLCSLKKYPVDTVLSNAIYCLVSPKPIPSVVSVTPNNGPVSGGTTILIVGTNFTSGDSVFVGGASCSSVLVINPTTISCTTSTRMAGAANVVVTNVDSKSGMLLNGYTYNEAPSITSITPTGGILAGGTPVVIKGNNFIPGVAVNLGGATCSVASVNTTTINCTTTSHAAGVVAVNVMNPDGQFKALNRAYAYRGLPVVVNVLPKIGSLSGGSPITILGSNFTSGASVELDGVACLNVNVQSSTKISCTPAAHSAGAVNVRVTNVDSQTGVLVDGYIYQGAPTIASVTPNVGALAGGNTITINGANYFPGATVLVGSNACTSIIVLSSTAIQCKVPARAAGTVSILITNIDNQSVSLTNGYTYQTSPVIYNVSPSSGFSVGATDITITGNNFLAGATIDMGGSVCGNVTVQNSTTIKCKTSAHAAGTVNVKVTNSDSQAYTLLNGFYYTETPTVKVNSIYPSGGPIAGGTTINISGQYFLSGASVDIGGVACGNVNVVSSYNITCVTSSRAAGTVNVTVTNPNTQVGSLNNGYTYRAVPVVAGISPSSGTQFGGQAVTITGSHFTPGISVSLGGASCKNIIVIDSSTITCLTSSHAIGSVSVDVTDLDSQIGTLPNGYVYQQFPRVSSVVPANGAVAGGTSVTLNGENFLTGASVDFGGAACNVTALSSTMITCTTSAHSSGVVPVTILNPDGRASVVNDKFTYRDALTVAAIFPTNGSINGGTFVTISGTNFYTGIEVKVGTSPCYPVAVKSSTELTCSTSAHASAVVAVQVIAHGQTAGLGSAFTYRAPITLTAVSKVNAGPGHTCARLNNGDVRCWGRGSNGQLGDGNGAEVSPSPGSNINLGSSATQVVVSNSGTYVASTCAILSNGSLKCWGANDSGQLGYGDQLQRFTPGGVIDLGGSVSQVSLGASHACALLVSGSVRCWGNNFYGQLGYGDTSTIFSPGGILNFGESVTQISAGGYHTCALLASGSVRCWGYNNVGQLGYGDTDNRSLPGGNVALGGVATQIVTSNSHTCALLNTGAVRCWGDNGSGELGYGDNVIRLSPGGNINLGGVATQISIAYSSSCALLNTGSMRCWGNNNWGQLGYGDATSRPSPGGDVPLGVSATQISVGAGYACAVTNTGTIRCWGNNYHGQLGNGTRQDQYFPWDDVSSFAGNSVKKKSHKNYVEVFQNNKEKYWSDNE</sequence>
<organism evidence="2 3">
    <name type="scientific">Bacteriovorax stolpii</name>
    <name type="common">Bdellovibrio stolpii</name>
    <dbReference type="NCBI Taxonomy" id="960"/>
    <lineage>
        <taxon>Bacteria</taxon>
        <taxon>Pseudomonadati</taxon>
        <taxon>Bdellovibrionota</taxon>
        <taxon>Bacteriovoracia</taxon>
        <taxon>Bacteriovoracales</taxon>
        <taxon>Bacteriovoracaceae</taxon>
        <taxon>Bacteriovorax</taxon>
    </lineage>
</organism>
<keyword evidence="1" id="KW-0677">Repeat</keyword>
<dbReference type="Pfam" id="PF13540">
    <property type="entry name" value="RCC1_2"/>
    <property type="match status" value="1"/>
</dbReference>
<proteinExistence type="predicted"/>
<keyword evidence="3" id="KW-1185">Reference proteome</keyword>
<evidence type="ECO:0000313" key="2">
    <source>
        <dbReference type="EMBL" id="AUN98452.1"/>
    </source>
</evidence>
<evidence type="ECO:0000256" key="1">
    <source>
        <dbReference type="ARBA" id="ARBA00022737"/>
    </source>
</evidence>
<reference evidence="2 3" key="1">
    <citation type="submission" date="2018-01" db="EMBL/GenBank/DDBJ databases">
        <title>Complete genome sequence of Bacteriovorax stolpii DSM12778.</title>
        <authorList>
            <person name="Tang B."/>
            <person name="Chang J."/>
        </authorList>
    </citation>
    <scope>NUCLEOTIDE SEQUENCE [LARGE SCALE GENOMIC DNA]</scope>
    <source>
        <strain evidence="2 3">DSM 12778</strain>
    </source>
</reference>
<dbReference type="InterPro" id="IPR011004">
    <property type="entry name" value="Trimer_LpxA-like_sf"/>
</dbReference>
<evidence type="ECO:0000313" key="3">
    <source>
        <dbReference type="Proteomes" id="UP000235584"/>
    </source>
</evidence>
<dbReference type="KEGG" id="bsto:C0V70_10115"/>
<dbReference type="InterPro" id="IPR002909">
    <property type="entry name" value="IPT_dom"/>
</dbReference>
<dbReference type="GO" id="GO:0017154">
    <property type="term" value="F:semaphorin receptor activity"/>
    <property type="evidence" value="ECO:0007669"/>
    <property type="project" value="InterPro"/>
</dbReference>
<dbReference type="RefSeq" id="WP_102243743.1">
    <property type="nucleotide sequence ID" value="NZ_CP025704.1"/>
</dbReference>
<dbReference type="Pfam" id="PF01833">
    <property type="entry name" value="TIG"/>
    <property type="match status" value="9"/>
</dbReference>
<dbReference type="Gene3D" id="2.130.10.30">
    <property type="entry name" value="Regulator of chromosome condensation 1/beta-lactamase-inhibitor protein II"/>
    <property type="match status" value="2"/>
</dbReference>
<accession>A0A2K9NSI2</accession>